<feature type="domain" description="FAD-binding" evidence="2">
    <location>
        <begin position="2"/>
        <end position="339"/>
    </location>
</feature>
<name>A0ABU4HIG0_9ACTN</name>
<dbReference type="PRINTS" id="PR00420">
    <property type="entry name" value="RNGMNOXGNASE"/>
</dbReference>
<accession>A0ABU4HIG0</accession>
<evidence type="ECO:0000259" key="2">
    <source>
        <dbReference type="Pfam" id="PF01494"/>
    </source>
</evidence>
<dbReference type="Gene3D" id="3.50.50.60">
    <property type="entry name" value="FAD/NAD(P)-binding domain"/>
    <property type="match status" value="1"/>
</dbReference>
<dbReference type="Proteomes" id="UP001284601">
    <property type="component" value="Unassembled WGS sequence"/>
</dbReference>
<dbReference type="PANTHER" id="PTHR43476:SF3">
    <property type="entry name" value="FAD-BINDING MONOOXYGENASE"/>
    <property type="match status" value="1"/>
</dbReference>
<organism evidence="3 4">
    <name type="scientific">Conexibacter stalactiti</name>
    <dbReference type="NCBI Taxonomy" id="1940611"/>
    <lineage>
        <taxon>Bacteria</taxon>
        <taxon>Bacillati</taxon>
        <taxon>Actinomycetota</taxon>
        <taxon>Thermoleophilia</taxon>
        <taxon>Solirubrobacterales</taxon>
        <taxon>Conexibacteraceae</taxon>
        <taxon>Conexibacter</taxon>
    </lineage>
</organism>
<dbReference type="InterPro" id="IPR036188">
    <property type="entry name" value="FAD/NAD-bd_sf"/>
</dbReference>
<dbReference type="EC" id="1.14.13.127" evidence="3"/>
<evidence type="ECO:0000313" key="3">
    <source>
        <dbReference type="EMBL" id="MDW5593088.1"/>
    </source>
</evidence>
<dbReference type="PANTHER" id="PTHR43476">
    <property type="entry name" value="3-(3-HYDROXY-PHENYL)PROPIONATE/3-HYDROXYCINNAMIC ACID HYDROXYLASE"/>
    <property type="match status" value="1"/>
</dbReference>
<protein>
    <submittedName>
        <fullName evidence="3">Bifunctional 3-(3-hydroxy-phenyl)propionate/3-hydroxycinnamic acid hydroxylase</fullName>
        <ecNumber evidence="3">1.14.13.127</ecNumber>
    </submittedName>
</protein>
<proteinExistence type="predicted"/>
<dbReference type="NCBIfam" id="NF004829">
    <property type="entry name" value="PRK06183.1-3"/>
    <property type="match status" value="1"/>
</dbReference>
<dbReference type="InterPro" id="IPR002938">
    <property type="entry name" value="FAD-bd"/>
</dbReference>
<dbReference type="EMBL" id="JAWSTH010000002">
    <property type="protein sequence ID" value="MDW5593088.1"/>
    <property type="molecule type" value="Genomic_DNA"/>
</dbReference>
<evidence type="ECO:0000256" key="1">
    <source>
        <dbReference type="ARBA" id="ARBA00023002"/>
    </source>
</evidence>
<gene>
    <name evidence="3" type="ORF">R7226_01975</name>
</gene>
<dbReference type="RefSeq" id="WP_318595351.1">
    <property type="nucleotide sequence ID" value="NZ_JAWSTH010000002.1"/>
</dbReference>
<dbReference type="Pfam" id="PF01494">
    <property type="entry name" value="FAD_binding_3"/>
    <property type="match status" value="1"/>
</dbReference>
<sequence>MDCDVLICGLGPVGQLLALLLGDRGVATIAIDRAPAPYTLPRAAVIDDEVLRIMQSVGLDRAVLADAQVQPGASIVTAAGRPVEVFRSRTGPLGHPPLVSINQPSMERTLLAALAQRPSVEVRRGVALDVLDRRSDRVEAFVRPADGGPSELIRCRWLIGCDGAGSAVRARLQVPFDGRTAPQRWIVVDALVDRPLAKVPHPHFVGSAAQQAVTLPMSPGRHRWEWMLKPGEDAEPRLRPEAIGRAIAPWLDGETVEIERAVVYTFHTRTASRWRVGRVLLAGDAAHVMPPFAGQGFSSGARDAANLAWKLADVLAGAPVALLDSYEAERKPHVAAMQRLATTMGGLVQATDPRIVRARDALLHAIDGTRLQRWAATNVKPLPTYGSGAFARRPARIPNRRTAGTLFPQSDRLDDRLPHGWAAVAVDDLAASLLAEEGLPVHDAGADGAWLRDRGLTWALLRPDRFVFGAGRAEQIGPVCAAWRALAAPVGAVA</sequence>
<keyword evidence="4" id="KW-1185">Reference proteome</keyword>
<dbReference type="InterPro" id="IPR050631">
    <property type="entry name" value="PheA/TfdB_FAD_monoxygenase"/>
</dbReference>
<dbReference type="Gene3D" id="3.30.70.2450">
    <property type="match status" value="1"/>
</dbReference>
<evidence type="ECO:0000313" key="4">
    <source>
        <dbReference type="Proteomes" id="UP001284601"/>
    </source>
</evidence>
<dbReference type="GO" id="GO:0008688">
    <property type="term" value="F:3-(3-hydroxyphenyl)propionate hydroxylase activity"/>
    <property type="evidence" value="ECO:0007669"/>
    <property type="project" value="UniProtKB-EC"/>
</dbReference>
<reference evidence="4" key="1">
    <citation type="submission" date="2023-07" db="EMBL/GenBank/DDBJ databases">
        <title>Conexibacter stalactiti sp. nov., isolated from stalactites in a lava cave and emended description of the genus Conexibacter.</title>
        <authorList>
            <person name="Lee S.D."/>
        </authorList>
    </citation>
    <scope>NUCLEOTIDE SEQUENCE [LARGE SCALE GENOMIC DNA]</scope>
    <source>
        <strain evidence="4">KCTC 39840</strain>
    </source>
</reference>
<keyword evidence="1 3" id="KW-0560">Oxidoreductase</keyword>
<comment type="caution">
    <text evidence="3">The sequence shown here is derived from an EMBL/GenBank/DDBJ whole genome shotgun (WGS) entry which is preliminary data.</text>
</comment>
<dbReference type="SUPFAM" id="SSF51905">
    <property type="entry name" value="FAD/NAD(P)-binding domain"/>
    <property type="match status" value="1"/>
</dbReference>